<evidence type="ECO:0000313" key="2">
    <source>
        <dbReference type="EMBL" id="ETE64043.1"/>
    </source>
</evidence>
<dbReference type="InterPro" id="IPR029266">
    <property type="entry name" value="FAM217"/>
</dbReference>
<feature type="region of interest" description="Disordered" evidence="1">
    <location>
        <begin position="92"/>
        <end position="111"/>
    </location>
</feature>
<feature type="compositionally biased region" description="Basic and acidic residues" evidence="1">
    <location>
        <begin position="148"/>
        <end position="159"/>
    </location>
</feature>
<evidence type="ECO:0000313" key="3">
    <source>
        <dbReference type="Proteomes" id="UP000018936"/>
    </source>
</evidence>
<reference evidence="2 3" key="1">
    <citation type="journal article" date="2013" name="Proc. Natl. Acad. Sci. U.S.A.">
        <title>The king cobra genome reveals dynamic gene evolution and adaptation in the snake venom system.</title>
        <authorList>
            <person name="Vonk F.J."/>
            <person name="Casewell N.R."/>
            <person name="Henkel C.V."/>
            <person name="Heimberg A.M."/>
            <person name="Jansen H.J."/>
            <person name="McCleary R.J."/>
            <person name="Kerkkamp H.M."/>
            <person name="Vos R.A."/>
            <person name="Guerreiro I."/>
            <person name="Calvete J.J."/>
            <person name="Wuster W."/>
            <person name="Woods A.E."/>
            <person name="Logan J.M."/>
            <person name="Harrison R.A."/>
            <person name="Castoe T.A."/>
            <person name="de Koning A.P."/>
            <person name="Pollock D.D."/>
            <person name="Yandell M."/>
            <person name="Calderon D."/>
            <person name="Renjifo C."/>
            <person name="Currier R.B."/>
            <person name="Salgado D."/>
            <person name="Pla D."/>
            <person name="Sanz L."/>
            <person name="Hyder A.S."/>
            <person name="Ribeiro J.M."/>
            <person name="Arntzen J.W."/>
            <person name="van den Thillart G.E."/>
            <person name="Boetzer M."/>
            <person name="Pirovano W."/>
            <person name="Dirks R.P."/>
            <person name="Spaink H.P."/>
            <person name="Duboule D."/>
            <person name="McGlinn E."/>
            <person name="Kini R.M."/>
            <person name="Richardson M.K."/>
        </authorList>
    </citation>
    <scope>NUCLEOTIDE SEQUENCE</scope>
    <source>
        <tissue evidence="2">Blood</tissue>
    </source>
</reference>
<protein>
    <submittedName>
        <fullName evidence="2">Uncharacterized protein</fullName>
    </submittedName>
</protein>
<dbReference type="EMBL" id="AZIM01002431">
    <property type="protein sequence ID" value="ETE64043.1"/>
    <property type="molecule type" value="Genomic_DNA"/>
</dbReference>
<sequence>MARLGEKSRVDKPANLKEKKEAIPGIYGTTLPINTFAHQELHIYGLETDCSAEKKFHSPEGTLTSTIYKLNSNSNKQGHFYSWSHIPNQGNTSVSRDFSKPDAELPSGSSDGLTNLATTNLAVHCFTKRYHPVSYPETKKTALEKNCRKDDGDSLKKTNEVTSSDSYLATDSSSDDIHAANKWKSKKRNVNTESKRLVEEKEVTESEKRNRALLEYFKHLNVNIKTDPFVDQEDAPSLLENDKFPYPDFLPSPYNNLDLKKLSLSKSDSWKSSINPPLNDSLDKIVSRLVEMERLQHLTVLREKKREAVSAVAAASNRSISTKELHQSKQPRPLDCLCCLFRPERDIKCSCQNCHSHKNSTSIRSSSKPSKRWESQARSAGEVGTDATGNAVGKMVYLLYKTCREFCYRVTDSRSLPLNLSSILLLLRRLRPPRDLDRLLKRDLLRLPLSLKMDLTKYLIYLLRGDLLLLLGDRLRRSGERDLRRIGDLDLLLEGDHLGGLASFDRSLLERMSSLVRVLEALCSDANTKIINMHDSLEEHYLGEEKRLLSDSLLFLSADLLFALLTGDRFRDGDLLCLDLRSLSRGDLLRLSLSRGFGDKLLPLGLRPGLLLGDLFSLPDDISFEVRHSLWESTICVKPS</sequence>
<dbReference type="Pfam" id="PF15344">
    <property type="entry name" value="FAM217"/>
    <property type="match status" value="1"/>
</dbReference>
<dbReference type="PANTHER" id="PTHR22145">
    <property type="entry name" value="SI:CH211-266K22.6"/>
    <property type="match status" value="1"/>
</dbReference>
<comment type="caution">
    <text evidence="2">The sequence shown here is derived from an EMBL/GenBank/DDBJ whole genome shotgun (WGS) entry which is preliminary data.</text>
</comment>
<accession>V8NQV8</accession>
<dbReference type="PANTHER" id="PTHR22145:SF4">
    <property type="entry name" value="PROTEIN FAM217A"/>
    <property type="match status" value="1"/>
</dbReference>
<name>V8NQV8_OPHHA</name>
<dbReference type="AlphaFoldDB" id="V8NQV8"/>
<feature type="region of interest" description="Disordered" evidence="1">
    <location>
        <begin position="148"/>
        <end position="172"/>
    </location>
</feature>
<proteinExistence type="predicted"/>
<feature type="non-terminal residue" evidence="2">
    <location>
        <position position="1"/>
    </location>
</feature>
<evidence type="ECO:0000256" key="1">
    <source>
        <dbReference type="SAM" id="MobiDB-lite"/>
    </source>
</evidence>
<feature type="compositionally biased region" description="Low complexity" evidence="1">
    <location>
        <begin position="163"/>
        <end position="172"/>
    </location>
</feature>
<gene>
    <name evidence="2" type="ORF">L345_10191</name>
</gene>
<keyword evidence="3" id="KW-1185">Reference proteome</keyword>
<dbReference type="Proteomes" id="UP000018936">
    <property type="component" value="Unassembled WGS sequence"/>
</dbReference>
<organism evidence="2 3">
    <name type="scientific">Ophiophagus hannah</name>
    <name type="common">King cobra</name>
    <name type="synonym">Naja hannah</name>
    <dbReference type="NCBI Taxonomy" id="8665"/>
    <lineage>
        <taxon>Eukaryota</taxon>
        <taxon>Metazoa</taxon>
        <taxon>Chordata</taxon>
        <taxon>Craniata</taxon>
        <taxon>Vertebrata</taxon>
        <taxon>Euteleostomi</taxon>
        <taxon>Lepidosauria</taxon>
        <taxon>Squamata</taxon>
        <taxon>Bifurcata</taxon>
        <taxon>Unidentata</taxon>
        <taxon>Episquamata</taxon>
        <taxon>Toxicofera</taxon>
        <taxon>Serpentes</taxon>
        <taxon>Colubroidea</taxon>
        <taxon>Elapidae</taxon>
        <taxon>Elapinae</taxon>
        <taxon>Ophiophagus</taxon>
    </lineage>
</organism>
<feature type="compositionally biased region" description="Low complexity" evidence="1">
    <location>
        <begin position="359"/>
        <end position="368"/>
    </location>
</feature>
<dbReference type="OrthoDB" id="8763336at2759"/>
<feature type="region of interest" description="Disordered" evidence="1">
    <location>
        <begin position="355"/>
        <end position="381"/>
    </location>
</feature>